<dbReference type="InterPro" id="IPR036291">
    <property type="entry name" value="NAD(P)-bd_dom_sf"/>
</dbReference>
<sequence length="305" mass="33736">MKDKILVTGANGNLGKKFILSKGEVDVCALVRSEKAKDDLMSFVQAHDIQDVQIVKCDYLDEQVIKELARSCRYMLHLVGIIKENKDNRFDVVHKQTTKALVEAIKGSGIKKCCYISILGAKEGSENTCFSSRGFAEKLFLDSDMPSLVLQVPMVLGEGDYACEALKKNALSRINFTFRKLSLEQPIYAKDIIDVINIDINRTLKENHSSIGIKALAGPTSLTREKLIMKAAKQLGVKVKVFSLPLFLGHTLARICEMLFSHPPITRAMLGVLDHDDDIDPLPSSKELGINLTALDEMLEATISA</sequence>
<protein>
    <recommendedName>
        <fullName evidence="1">NmrA-like domain-containing protein</fullName>
    </recommendedName>
</protein>
<dbReference type="EMBL" id="UINC01003447">
    <property type="protein sequence ID" value="SVA06403.1"/>
    <property type="molecule type" value="Genomic_DNA"/>
</dbReference>
<organism evidence="2">
    <name type="scientific">marine metagenome</name>
    <dbReference type="NCBI Taxonomy" id="408172"/>
    <lineage>
        <taxon>unclassified sequences</taxon>
        <taxon>metagenomes</taxon>
        <taxon>ecological metagenomes</taxon>
    </lineage>
</organism>
<dbReference type="InterPro" id="IPR051207">
    <property type="entry name" value="ComplexI_NDUFA9_subunit"/>
</dbReference>
<reference evidence="2" key="1">
    <citation type="submission" date="2018-05" db="EMBL/GenBank/DDBJ databases">
        <authorList>
            <person name="Lanie J.A."/>
            <person name="Ng W.-L."/>
            <person name="Kazmierczak K.M."/>
            <person name="Andrzejewski T.M."/>
            <person name="Davidsen T.M."/>
            <person name="Wayne K.J."/>
            <person name="Tettelin H."/>
            <person name="Glass J.I."/>
            <person name="Rusch D."/>
            <person name="Podicherti R."/>
            <person name="Tsui H.-C.T."/>
            <person name="Winkler M.E."/>
        </authorList>
    </citation>
    <scope>NUCLEOTIDE SEQUENCE</scope>
</reference>
<name>A0A381SYF6_9ZZZZ</name>
<dbReference type="Pfam" id="PF05368">
    <property type="entry name" value="NmrA"/>
    <property type="match status" value="1"/>
</dbReference>
<evidence type="ECO:0000259" key="1">
    <source>
        <dbReference type="Pfam" id="PF05368"/>
    </source>
</evidence>
<dbReference type="InterPro" id="IPR008030">
    <property type="entry name" value="NmrA-like"/>
</dbReference>
<dbReference type="AlphaFoldDB" id="A0A381SYF6"/>
<gene>
    <name evidence="2" type="ORF">METZ01_LOCUS59257</name>
</gene>
<proteinExistence type="predicted"/>
<feature type="domain" description="NmrA-like" evidence="1">
    <location>
        <begin position="1"/>
        <end position="138"/>
    </location>
</feature>
<dbReference type="Gene3D" id="3.40.50.720">
    <property type="entry name" value="NAD(P)-binding Rossmann-like Domain"/>
    <property type="match status" value="1"/>
</dbReference>
<evidence type="ECO:0000313" key="2">
    <source>
        <dbReference type="EMBL" id="SVA06403.1"/>
    </source>
</evidence>
<accession>A0A381SYF6</accession>
<dbReference type="PANTHER" id="PTHR12126">
    <property type="entry name" value="NADH-UBIQUINONE OXIDOREDUCTASE 39 KDA SUBUNIT-RELATED"/>
    <property type="match status" value="1"/>
</dbReference>
<dbReference type="GO" id="GO:0044877">
    <property type="term" value="F:protein-containing complex binding"/>
    <property type="evidence" value="ECO:0007669"/>
    <property type="project" value="TreeGrafter"/>
</dbReference>
<dbReference type="SUPFAM" id="SSF51735">
    <property type="entry name" value="NAD(P)-binding Rossmann-fold domains"/>
    <property type="match status" value="1"/>
</dbReference>
<dbReference type="PANTHER" id="PTHR12126:SF11">
    <property type="entry name" value="NADH DEHYDROGENASE [UBIQUINONE] 1 ALPHA SUBCOMPLEX SUBUNIT 9, MITOCHONDRIAL"/>
    <property type="match status" value="1"/>
</dbReference>